<dbReference type="HOGENOM" id="CLU_2847041_0_0_5"/>
<reference evidence="1" key="1">
    <citation type="submission" date="2007-09" db="EMBL/GenBank/DDBJ databases">
        <title>Complete Genome Sequence of Rickettsia akari.</title>
        <authorList>
            <person name="Madan A."/>
            <person name="Fahey J."/>
            <person name="Helton E."/>
            <person name="Ketteman M."/>
            <person name="Madan A."/>
            <person name="Rodrigues S."/>
            <person name="Sanchez A."/>
            <person name="Whiting M."/>
            <person name="Dasch G."/>
            <person name="Eremeeva M."/>
        </authorList>
    </citation>
    <scope>NUCLEOTIDE SEQUENCE</scope>
    <source>
        <strain evidence="1">Hartford</strain>
    </source>
</reference>
<keyword evidence="2" id="KW-1185">Reference proteome</keyword>
<dbReference type="KEGG" id="rak:A1C_02605"/>
<proteinExistence type="predicted"/>
<organism evidence="1 2">
    <name type="scientific">Rickettsia akari (strain Hartford)</name>
    <dbReference type="NCBI Taxonomy" id="293614"/>
    <lineage>
        <taxon>Bacteria</taxon>
        <taxon>Pseudomonadati</taxon>
        <taxon>Pseudomonadota</taxon>
        <taxon>Alphaproteobacteria</taxon>
        <taxon>Rickettsiales</taxon>
        <taxon>Rickettsiaceae</taxon>
        <taxon>Rickettsieae</taxon>
        <taxon>Rickettsia</taxon>
        <taxon>spotted fever group</taxon>
    </lineage>
</organism>
<evidence type="ECO:0000313" key="2">
    <source>
        <dbReference type="Proteomes" id="UP000006830"/>
    </source>
</evidence>
<gene>
    <name evidence="1" type="ordered locus">A1C_02605</name>
</gene>
<sequence>MVSIAHSLELKGIEKGRQKGVKICEMKLAEMAKRMFRKNNPLDEIIEFTGFTKKSIKELQKQRQK</sequence>
<name>A8GN43_RICAH</name>
<dbReference type="EMBL" id="CP000847">
    <property type="protein sequence ID" value="ABV74818.1"/>
    <property type="molecule type" value="Genomic_DNA"/>
</dbReference>
<dbReference type="RefSeq" id="WP_012149452.1">
    <property type="nucleotide sequence ID" value="NC_009881.1"/>
</dbReference>
<dbReference type="AlphaFoldDB" id="A8GN43"/>
<dbReference type="Proteomes" id="UP000006830">
    <property type="component" value="Chromosome"/>
</dbReference>
<protein>
    <submittedName>
        <fullName evidence="1">Transposase</fullName>
    </submittedName>
</protein>
<accession>A8GN43</accession>
<evidence type="ECO:0000313" key="1">
    <source>
        <dbReference type="EMBL" id="ABV74818.1"/>
    </source>
</evidence>